<evidence type="ECO:0000256" key="2">
    <source>
        <dbReference type="ARBA" id="ARBA00029447"/>
    </source>
</evidence>
<keyword evidence="7" id="KW-1185">Reference proteome</keyword>
<dbReference type="SMART" id="SM00283">
    <property type="entry name" value="MA"/>
    <property type="match status" value="1"/>
</dbReference>
<dbReference type="AlphaFoldDB" id="A0A4Q9JU18"/>
<keyword evidence="4" id="KW-1133">Transmembrane helix</keyword>
<dbReference type="OrthoDB" id="1808874at2"/>
<evidence type="ECO:0000313" key="7">
    <source>
        <dbReference type="Proteomes" id="UP000292583"/>
    </source>
</evidence>
<dbReference type="GO" id="GO:0007165">
    <property type="term" value="P:signal transduction"/>
    <property type="evidence" value="ECO:0007669"/>
    <property type="project" value="UniProtKB-KW"/>
</dbReference>
<dbReference type="EMBL" id="QPGR01000007">
    <property type="protein sequence ID" value="TBR81084.1"/>
    <property type="molecule type" value="Genomic_DNA"/>
</dbReference>
<dbReference type="Gene3D" id="1.10.287.950">
    <property type="entry name" value="Methyl-accepting chemotaxis protein"/>
    <property type="match status" value="1"/>
</dbReference>
<dbReference type="Pfam" id="PF00015">
    <property type="entry name" value="MCPsignal"/>
    <property type="match status" value="1"/>
</dbReference>
<dbReference type="GO" id="GO:0016020">
    <property type="term" value="C:membrane"/>
    <property type="evidence" value="ECO:0007669"/>
    <property type="project" value="InterPro"/>
</dbReference>
<keyword evidence="4" id="KW-0472">Membrane</keyword>
<protein>
    <recommendedName>
        <fullName evidence="5">Methyl-accepting transducer domain-containing protein</fullName>
    </recommendedName>
</protein>
<keyword evidence="1 3" id="KW-0807">Transducer</keyword>
<proteinExistence type="inferred from homology"/>
<feature type="transmembrane region" description="Helical" evidence="4">
    <location>
        <begin position="28"/>
        <end position="45"/>
    </location>
</feature>
<evidence type="ECO:0000256" key="1">
    <source>
        <dbReference type="ARBA" id="ARBA00023224"/>
    </source>
</evidence>
<feature type="domain" description="Methyl-accepting transducer" evidence="5">
    <location>
        <begin position="140"/>
        <end position="337"/>
    </location>
</feature>
<dbReference type="PANTHER" id="PTHR32089:SF112">
    <property type="entry name" value="LYSOZYME-LIKE PROTEIN-RELATED"/>
    <property type="match status" value="1"/>
</dbReference>
<dbReference type="GO" id="GO:0006935">
    <property type="term" value="P:chemotaxis"/>
    <property type="evidence" value="ECO:0007669"/>
    <property type="project" value="InterPro"/>
</dbReference>
<evidence type="ECO:0000313" key="6">
    <source>
        <dbReference type="EMBL" id="TBR81084.1"/>
    </source>
</evidence>
<evidence type="ECO:0000256" key="4">
    <source>
        <dbReference type="SAM" id="Phobius"/>
    </source>
</evidence>
<dbReference type="SUPFAM" id="SSF58104">
    <property type="entry name" value="Methyl-accepting chemotaxis protein (MCP) signaling domain"/>
    <property type="match status" value="1"/>
</dbReference>
<evidence type="ECO:0000256" key="3">
    <source>
        <dbReference type="PROSITE-ProRule" id="PRU00284"/>
    </source>
</evidence>
<dbReference type="InterPro" id="IPR004090">
    <property type="entry name" value="Chemotax_Me-accpt_rcpt"/>
</dbReference>
<name>A0A4Q9JU18_9BACT</name>
<organism evidence="6 7">
    <name type="scientific">Campylobacter novaezeelandiae</name>
    <dbReference type="NCBI Taxonomy" id="2267891"/>
    <lineage>
        <taxon>Bacteria</taxon>
        <taxon>Pseudomonadati</taxon>
        <taxon>Campylobacterota</taxon>
        <taxon>Epsilonproteobacteria</taxon>
        <taxon>Campylobacterales</taxon>
        <taxon>Campylobacteraceae</taxon>
        <taxon>Campylobacter</taxon>
    </lineage>
</organism>
<keyword evidence="4" id="KW-0812">Transmembrane</keyword>
<dbReference type="PANTHER" id="PTHR32089">
    <property type="entry name" value="METHYL-ACCEPTING CHEMOTAXIS PROTEIN MCPB"/>
    <property type="match status" value="1"/>
</dbReference>
<reference evidence="6 7" key="1">
    <citation type="submission" date="2018-07" db="EMBL/GenBank/DDBJ databases">
        <title>Campylobacter zealandensis sp. nov., isolated from birds and water in New Zealand.</title>
        <authorList>
            <person name="Wilkinson D.A."/>
            <person name="Biggs P.J."/>
            <person name="French N.P."/>
            <person name="Midwinter A.C."/>
        </authorList>
    </citation>
    <scope>NUCLEOTIDE SEQUENCE [LARGE SCALE GENOMIC DNA]</scope>
    <source>
        <strain evidence="6 7">B423b</strain>
    </source>
</reference>
<comment type="similarity">
    <text evidence="2">Belongs to the methyl-accepting chemotaxis (MCP) protein family.</text>
</comment>
<accession>A0A4Q9JU18</accession>
<dbReference type="RefSeq" id="WP_131186615.1">
    <property type="nucleotide sequence ID" value="NZ_JAENKU010000020.1"/>
</dbReference>
<evidence type="ECO:0000259" key="5">
    <source>
        <dbReference type="PROSITE" id="PS50111"/>
    </source>
</evidence>
<comment type="caution">
    <text evidence="6">The sequence shown here is derived from an EMBL/GenBank/DDBJ whole genome shotgun (WGS) entry which is preliminary data.</text>
</comment>
<dbReference type="PRINTS" id="PR00260">
    <property type="entry name" value="CHEMTRNSDUCR"/>
</dbReference>
<dbReference type="Proteomes" id="UP000292583">
    <property type="component" value="Unassembled WGS sequence"/>
</dbReference>
<gene>
    <name evidence="6" type="ORF">DU473_04590</name>
</gene>
<dbReference type="PROSITE" id="PS50111">
    <property type="entry name" value="CHEMOTAXIS_TRANSDUC_2"/>
    <property type="match status" value="1"/>
</dbReference>
<dbReference type="InterPro" id="IPR004089">
    <property type="entry name" value="MCPsignal_dom"/>
</dbReference>
<dbReference type="GO" id="GO:0004888">
    <property type="term" value="F:transmembrane signaling receptor activity"/>
    <property type="evidence" value="ECO:0007669"/>
    <property type="project" value="InterPro"/>
</dbReference>
<sequence>MVNLFLFSILLIVLGILGTFISSSFVAIPILILALGLLVYMLLCYKDEQTMIDKLFQLSSELKDGNFDGRIVYINTKSKKLGSIADNINNTIDNLEAYLREINTAIACSQKGEFYRKALPEGLKGTFAYNIEFINKVLSSIETTSKSAYKNALSKTLMDLSLTNQNKDMSEISSSLNQDINIMKNVYDMVDFITQTATQNGSEVNSLQNAMSSLMEVVNSSKETVQTFVANSQNITSVVEVIRDIADQTNLLALNAAIEAARAGEHGRGFAVVADEVRKLAERTQRSTSEISIAIQTMQQDFTNIQSGSEQVFGIVSESEERISKFSQAFKGLEENSLSLGKDFAEFAKRLILSAVKIDHILYKSNIYLNLNGTQEFNLESIDPISNLCNDDRAKDVISECIKESELNQGKEYIKENAQKAIKESNLEYIDQATYNVIVNDVKNLEQRSLEILEKLKV</sequence>